<keyword evidence="3" id="KW-1185">Reference proteome</keyword>
<protein>
    <submittedName>
        <fullName evidence="2">Uncharacterized protein</fullName>
    </submittedName>
</protein>
<comment type="caution">
    <text evidence="2">The sequence shown here is derived from an EMBL/GenBank/DDBJ whole genome shotgun (WGS) entry which is preliminary data.</text>
</comment>
<gene>
    <name evidence="2" type="ORF">C8N35_102350</name>
</gene>
<evidence type="ECO:0000313" key="2">
    <source>
        <dbReference type="EMBL" id="PTW61635.1"/>
    </source>
</evidence>
<dbReference type="RefSeq" id="WP_210203467.1">
    <property type="nucleotide sequence ID" value="NZ_QAYG01000002.1"/>
</dbReference>
<dbReference type="AlphaFoldDB" id="A0A2T5VD24"/>
<proteinExistence type="predicted"/>
<dbReference type="EMBL" id="QAYG01000002">
    <property type="protein sequence ID" value="PTW61635.1"/>
    <property type="molecule type" value="Genomic_DNA"/>
</dbReference>
<dbReference type="Proteomes" id="UP000244081">
    <property type="component" value="Unassembled WGS sequence"/>
</dbReference>
<sequence>MAFRPTTTHPNPAIAARSALFAISIPLRRALASLAGAFLVVALAVTTSATAQETAPVPPLPIPSPEDSFSQAPAPAGAPGVPPAPQPEDAPEPSLDFLLNSPTMTPLPRDALPYAPAATPQTGKPGDPSETTLYMMARLTDNGPLIDNGLVWRVYSQTINDEGHLDLIAKSKGGDAEFQLDPGTYLVYTAYGHAGVTTKVTVARGQTSKTVVFNAGGIKLNGVVSKTVPLDIAKVRFDIYEMDFNTRGERKLVARNVLPGKIVPLNAGTYHVVSRYGRVNATVRADIKVEAGKLTEATIYHNAAEVTLKLVNEFGGEAIANTAWSVLTASGDSVVEGNGAFPSYVLTAGKYTVVARNQGRLFSREFEVKPGRNAEVEVRTKDGNAAGLALDTD</sequence>
<evidence type="ECO:0000256" key="1">
    <source>
        <dbReference type="SAM" id="MobiDB-lite"/>
    </source>
</evidence>
<accession>A0A2T5VD24</accession>
<feature type="region of interest" description="Disordered" evidence="1">
    <location>
        <begin position="50"/>
        <end position="128"/>
    </location>
</feature>
<name>A0A2T5VD24_9HYPH</name>
<evidence type="ECO:0000313" key="3">
    <source>
        <dbReference type="Proteomes" id="UP000244081"/>
    </source>
</evidence>
<organism evidence="2 3">
    <name type="scientific">Breoghania corrubedonensis</name>
    <dbReference type="NCBI Taxonomy" id="665038"/>
    <lineage>
        <taxon>Bacteria</taxon>
        <taxon>Pseudomonadati</taxon>
        <taxon>Pseudomonadota</taxon>
        <taxon>Alphaproteobacteria</taxon>
        <taxon>Hyphomicrobiales</taxon>
        <taxon>Stappiaceae</taxon>
        <taxon>Breoghania</taxon>
    </lineage>
</organism>
<reference evidence="2 3" key="1">
    <citation type="submission" date="2018-04" db="EMBL/GenBank/DDBJ databases">
        <title>Genomic Encyclopedia of Archaeal and Bacterial Type Strains, Phase II (KMG-II): from individual species to whole genera.</title>
        <authorList>
            <person name="Goeker M."/>
        </authorList>
    </citation>
    <scope>NUCLEOTIDE SEQUENCE [LARGE SCALE GENOMIC DNA]</scope>
    <source>
        <strain evidence="2 3">DSM 23382</strain>
    </source>
</reference>